<dbReference type="Proteomes" id="UP001500392">
    <property type="component" value="Unassembled WGS sequence"/>
</dbReference>
<gene>
    <name evidence="8" type="ORF">GCM10022414_37070</name>
</gene>
<dbReference type="PANTHER" id="PTHR38596:SF1">
    <property type="entry name" value="UPF0114 PROTEIN YQHA"/>
    <property type="match status" value="1"/>
</dbReference>
<comment type="caution">
    <text evidence="8">The sequence shown here is derived from an EMBL/GenBank/DDBJ whole genome shotgun (WGS) entry which is preliminary data.</text>
</comment>
<evidence type="ECO:0000313" key="8">
    <source>
        <dbReference type="EMBL" id="GAA4106552.1"/>
    </source>
</evidence>
<feature type="transmembrane region" description="Helical" evidence="7">
    <location>
        <begin position="54"/>
        <end position="76"/>
    </location>
</feature>
<keyword evidence="6 7" id="KW-0472">Membrane</keyword>
<proteinExistence type="inferred from homology"/>
<evidence type="ECO:0000256" key="2">
    <source>
        <dbReference type="ARBA" id="ARBA00005774"/>
    </source>
</evidence>
<evidence type="ECO:0000256" key="6">
    <source>
        <dbReference type="ARBA" id="ARBA00023136"/>
    </source>
</evidence>
<dbReference type="Pfam" id="PF03350">
    <property type="entry name" value="UPF0114"/>
    <property type="match status" value="1"/>
</dbReference>
<feature type="transmembrane region" description="Helical" evidence="7">
    <location>
        <begin position="137"/>
        <end position="157"/>
    </location>
</feature>
<protein>
    <recommendedName>
        <fullName evidence="7">UPF0114 protein GCM10022414_37070</fullName>
    </recommendedName>
</protein>
<dbReference type="PANTHER" id="PTHR38596">
    <property type="entry name" value="UPF0114 PROTEIN YQHA"/>
    <property type="match status" value="1"/>
</dbReference>
<comment type="similarity">
    <text evidence="2 7">Belongs to the UPF0114 family.</text>
</comment>
<name>A0ABP7X7R3_9GAMM</name>
<dbReference type="RefSeq" id="WP_344938961.1">
    <property type="nucleotide sequence ID" value="NZ_BAABDM010000014.1"/>
</dbReference>
<sequence>MLEKAFERLLYAARWLLAPIYLGLSLALLALAIKFFQEIIHVLPHVFETSEMDLVLVVLSLIDISLVGGLLVMVMFSGYENFVSQIDLEEGDDKLNWLGKLDTGSLKNKVAASIVAISSIHLLKVFMNADKIDNDKLFWYVIIHLTFVISAFAMGILDKLTRH</sequence>
<evidence type="ECO:0000256" key="1">
    <source>
        <dbReference type="ARBA" id="ARBA00004651"/>
    </source>
</evidence>
<comment type="subcellular location">
    <subcellularLocation>
        <location evidence="1 7">Cell membrane</location>
        <topology evidence="1 7">Multi-pass membrane protein</topology>
    </subcellularLocation>
</comment>
<keyword evidence="5 7" id="KW-1133">Transmembrane helix</keyword>
<accession>A0ABP7X7R3</accession>
<keyword evidence="3 7" id="KW-1003">Cell membrane</keyword>
<evidence type="ECO:0000256" key="5">
    <source>
        <dbReference type="ARBA" id="ARBA00022989"/>
    </source>
</evidence>
<dbReference type="HAMAP" id="MF_00143">
    <property type="entry name" value="UPF0114"/>
    <property type="match status" value="1"/>
</dbReference>
<reference evidence="9" key="1">
    <citation type="journal article" date="2019" name="Int. J. Syst. Evol. Microbiol.">
        <title>The Global Catalogue of Microorganisms (GCM) 10K type strain sequencing project: providing services to taxonomists for standard genome sequencing and annotation.</title>
        <authorList>
            <consortium name="The Broad Institute Genomics Platform"/>
            <consortium name="The Broad Institute Genome Sequencing Center for Infectious Disease"/>
            <person name="Wu L."/>
            <person name="Ma J."/>
        </authorList>
    </citation>
    <scope>NUCLEOTIDE SEQUENCE [LARGE SCALE GENOMIC DNA]</scope>
    <source>
        <strain evidence="9">JCM 17304</strain>
    </source>
</reference>
<evidence type="ECO:0000256" key="4">
    <source>
        <dbReference type="ARBA" id="ARBA00022692"/>
    </source>
</evidence>
<dbReference type="InterPro" id="IPR020761">
    <property type="entry name" value="UPF0114_bac"/>
</dbReference>
<keyword evidence="4 7" id="KW-0812">Transmembrane</keyword>
<keyword evidence="9" id="KW-1185">Reference proteome</keyword>
<evidence type="ECO:0000256" key="7">
    <source>
        <dbReference type="HAMAP-Rule" id="MF_00143"/>
    </source>
</evidence>
<organism evidence="8 9">
    <name type="scientific">Zhongshania borealis</name>
    <dbReference type="NCBI Taxonomy" id="889488"/>
    <lineage>
        <taxon>Bacteria</taxon>
        <taxon>Pseudomonadati</taxon>
        <taxon>Pseudomonadota</taxon>
        <taxon>Gammaproteobacteria</taxon>
        <taxon>Cellvibrionales</taxon>
        <taxon>Spongiibacteraceae</taxon>
        <taxon>Zhongshania</taxon>
    </lineage>
</organism>
<evidence type="ECO:0000256" key="3">
    <source>
        <dbReference type="ARBA" id="ARBA00022475"/>
    </source>
</evidence>
<dbReference type="InterPro" id="IPR005134">
    <property type="entry name" value="UPF0114"/>
</dbReference>
<feature type="transmembrane region" description="Helical" evidence="7">
    <location>
        <begin position="12"/>
        <end position="33"/>
    </location>
</feature>
<evidence type="ECO:0000313" key="9">
    <source>
        <dbReference type="Proteomes" id="UP001500392"/>
    </source>
</evidence>
<dbReference type="NCBIfam" id="TIGR00645">
    <property type="entry name" value="HI0507"/>
    <property type="match status" value="1"/>
</dbReference>
<dbReference type="EMBL" id="BAABDM010000014">
    <property type="protein sequence ID" value="GAA4106552.1"/>
    <property type="molecule type" value="Genomic_DNA"/>
</dbReference>